<dbReference type="EMBL" id="CP115543">
    <property type="protein sequence ID" value="WNH49630.1"/>
    <property type="molecule type" value="Genomic_DNA"/>
</dbReference>
<reference evidence="2 3" key="1">
    <citation type="submission" date="2022-12" db="EMBL/GenBank/DDBJ databases">
        <title>Two new species, Stenotrophomonas aracearum and Stenotrophomonas oahuensis, isolated from Anthurium (Araceae family) in Hawaii.</title>
        <authorList>
            <person name="Chunag S.C."/>
            <person name="Dobhal S."/>
            <person name="Alvarez A."/>
            <person name="Arif M."/>
        </authorList>
    </citation>
    <scope>NUCLEOTIDE SEQUENCE [LARGE SCALE GENOMIC DNA]</scope>
    <source>
        <strain evidence="2 3">A5588</strain>
    </source>
</reference>
<organism evidence="2 3">
    <name type="scientific">Stenotrophomonas aracearum</name>
    <dbReference type="NCBI Taxonomy" id="3003272"/>
    <lineage>
        <taxon>Bacteria</taxon>
        <taxon>Pseudomonadati</taxon>
        <taxon>Pseudomonadota</taxon>
        <taxon>Gammaproteobacteria</taxon>
        <taxon>Lysobacterales</taxon>
        <taxon>Lysobacteraceae</taxon>
        <taxon>Stenotrophomonas</taxon>
    </lineage>
</organism>
<evidence type="ECO:0000256" key="1">
    <source>
        <dbReference type="SAM" id="MobiDB-lite"/>
    </source>
</evidence>
<protein>
    <submittedName>
        <fullName evidence="2">Uncharacterized protein</fullName>
    </submittedName>
</protein>
<keyword evidence="3" id="KW-1185">Reference proteome</keyword>
<dbReference type="RefSeq" id="WP_311183976.1">
    <property type="nucleotide sequence ID" value="NZ_CP115543.1"/>
</dbReference>
<evidence type="ECO:0000313" key="2">
    <source>
        <dbReference type="EMBL" id="WNH49630.1"/>
    </source>
</evidence>
<feature type="region of interest" description="Disordered" evidence="1">
    <location>
        <begin position="37"/>
        <end position="57"/>
    </location>
</feature>
<sequence>MLHLPSGRGGEATHQQGCSIERVLNIGFPVSDVARPTLRHQSGKEATGDSKFYVGGH</sequence>
<proteinExistence type="predicted"/>
<dbReference type="Proteomes" id="UP001305421">
    <property type="component" value="Chromosome"/>
</dbReference>
<accession>A0ABY9YFH0</accession>
<name>A0ABY9YFH0_9GAMM</name>
<evidence type="ECO:0000313" key="3">
    <source>
        <dbReference type="Proteomes" id="UP001305421"/>
    </source>
</evidence>
<gene>
    <name evidence="2" type="ORF">PDM28_04750</name>
</gene>